<protein>
    <submittedName>
        <fullName evidence="2">Endoribonuclease L-PSP, putative</fullName>
    </submittedName>
</protein>
<dbReference type="NCBIfam" id="TIGR00004">
    <property type="entry name" value="Rid family detoxifying hydrolase"/>
    <property type="match status" value="2"/>
</dbReference>
<dbReference type="FunFam" id="3.30.1330.40:FF:000001">
    <property type="entry name" value="L-PSP family endoribonuclease"/>
    <property type="match status" value="2"/>
</dbReference>
<evidence type="ECO:0000313" key="2">
    <source>
        <dbReference type="EMBL" id="ACO74882.1"/>
    </source>
</evidence>
<dbReference type="EMBL" id="CP001154">
    <property type="protein sequence ID" value="ACO74882.1"/>
    <property type="molecule type" value="Genomic_DNA"/>
</dbReference>
<keyword evidence="3" id="KW-1185">Reference proteome</keyword>
<gene>
    <name evidence="2" type="ordered locus">LHK_01898</name>
</gene>
<dbReference type="HOGENOM" id="CLU_033795_0_0_4"/>
<dbReference type="PANTHER" id="PTHR11803">
    <property type="entry name" value="2-IMINOBUTANOATE/2-IMINOPROPANOATE DEAMINASE RIDA"/>
    <property type="match status" value="1"/>
</dbReference>
<dbReference type="Gene3D" id="3.30.1330.40">
    <property type="entry name" value="RutC-like"/>
    <property type="match status" value="4"/>
</dbReference>
<dbReference type="STRING" id="557598.LHK_01898"/>
<dbReference type="Pfam" id="PF01042">
    <property type="entry name" value="Ribonuc_L-PSP"/>
    <property type="match status" value="4"/>
</dbReference>
<reference evidence="2 3" key="1">
    <citation type="journal article" date="2009" name="PLoS Genet.">
        <title>The complete genome and proteome of Laribacter hongkongensis reveal potential mechanisms for adaptations to different temperatures and habitats.</title>
        <authorList>
            <person name="Woo P.C."/>
            <person name="Lau S.K."/>
            <person name="Tse H."/>
            <person name="Teng J.L."/>
            <person name="Curreem S.O."/>
            <person name="Tsang A.K."/>
            <person name="Fan R.Y."/>
            <person name="Wong G.K."/>
            <person name="Huang Y."/>
            <person name="Loman N.J."/>
            <person name="Snyder L.A."/>
            <person name="Cai J.J."/>
            <person name="Huang J.D."/>
            <person name="Mak W."/>
            <person name="Pallen M.J."/>
            <person name="Lok S."/>
            <person name="Yuen K.Y."/>
        </authorList>
    </citation>
    <scope>NUCLEOTIDE SEQUENCE [LARGE SCALE GENOMIC DNA]</scope>
    <source>
        <strain evidence="2 3">HLHK9</strain>
    </source>
</reference>
<comment type="similarity">
    <text evidence="1">Belongs to the RutC family.</text>
</comment>
<dbReference type="KEGG" id="lhk:LHK_01898"/>
<dbReference type="InterPro" id="IPR006056">
    <property type="entry name" value="RidA"/>
</dbReference>
<proteinExistence type="inferred from homology"/>
<dbReference type="InterPro" id="IPR035959">
    <property type="entry name" value="RutC-like_sf"/>
</dbReference>
<evidence type="ECO:0000313" key="3">
    <source>
        <dbReference type="Proteomes" id="UP000002010"/>
    </source>
</evidence>
<dbReference type="GO" id="GO:0019239">
    <property type="term" value="F:deaminase activity"/>
    <property type="evidence" value="ECO:0007669"/>
    <property type="project" value="TreeGrafter"/>
</dbReference>
<dbReference type="SUPFAM" id="SSF55298">
    <property type="entry name" value="YjgF-like"/>
    <property type="match status" value="4"/>
</dbReference>
<name>C1D8U2_LARHH</name>
<dbReference type="eggNOG" id="COG0251">
    <property type="taxonomic scope" value="Bacteria"/>
</dbReference>
<organism evidence="2 3">
    <name type="scientific">Laribacter hongkongensis (strain HLHK9)</name>
    <dbReference type="NCBI Taxonomy" id="557598"/>
    <lineage>
        <taxon>Bacteria</taxon>
        <taxon>Pseudomonadati</taxon>
        <taxon>Pseudomonadota</taxon>
        <taxon>Betaproteobacteria</taxon>
        <taxon>Neisseriales</taxon>
        <taxon>Aquaspirillaceae</taxon>
        <taxon>Laribacter</taxon>
    </lineage>
</organism>
<dbReference type="PANTHER" id="PTHR11803:SF39">
    <property type="entry name" value="2-IMINOBUTANOATE_2-IMINOPROPANOATE DEAMINASE"/>
    <property type="match status" value="1"/>
</dbReference>
<dbReference type="Proteomes" id="UP000002010">
    <property type="component" value="Chromosome"/>
</dbReference>
<dbReference type="InterPro" id="IPR006175">
    <property type="entry name" value="YjgF/YER057c/UK114"/>
</dbReference>
<dbReference type="CDD" id="cd00448">
    <property type="entry name" value="YjgF_YER057c_UK114_family"/>
    <property type="match status" value="4"/>
</dbReference>
<evidence type="ECO:0000256" key="1">
    <source>
        <dbReference type="ARBA" id="ARBA00010552"/>
    </source>
</evidence>
<dbReference type="GO" id="GO:0005829">
    <property type="term" value="C:cytosol"/>
    <property type="evidence" value="ECO:0007669"/>
    <property type="project" value="TreeGrafter"/>
</dbReference>
<dbReference type="RefSeq" id="WP_012697368.1">
    <property type="nucleotide sequence ID" value="NC_012559.1"/>
</dbReference>
<accession>C1D8U2</accession>
<dbReference type="AlphaFoldDB" id="C1D8U2"/>
<sequence length="579" mass="61196">MSGYNAVLARNTQNAPKAIGPYSQTVAFSHYNNLSAQLPIDPKTGKLVAGGVKEQAEQCFKNIKAVVESINHVMDDVVRITIFVKNIADLDAVSAVYKTFFTTGYVPALTTVAVAALPMNALVQVEALLSNGEGTIPNAPQAGDLIKIARNTAAAPQSPLSTQTVALNAPKAIGPYSQTVAFSHYNNLSAQLPIDPKTGKLVAGGVKEQAEQCFKNIKAVVESINHVMDDVVRITIFVKNIADLDAVSAVYKTFFTTGYVPALTTVAVAALPMNALVQVEALLSNGEGTIPNAPQAGDLIKIARNTAAAPQSPLSTQTVAFSHYNNISAQLPIDPKTGKLVAGGVKEQAAQCLRNIKNVLEGIDVPFDDIVKINIFLMNLSDLEAVNEVYTTFFPDSAIARTVAYVPARTAVEVAGLPMNALVQIEAVVSHGDGTPPQAVEDRHGIVIKPNNTDKAPKCALSTQTVAFSHYNHISAQLPVDAKTGELVAGGVKEQAAQCLSHIKAIVESIGHKMDDVVKVNVFVKNIDDMAAVDEAYATFFPGYVPARRTVGVANLPKGALVQIDAVVSHAEGTPPKKA</sequence>